<gene>
    <name evidence="1" type="ORF">Q3V37_07760</name>
</gene>
<sequence>MHQSAQQQAAGRGLFRLLVTLTDRLPQDFVEALRARLAGGHEVEVAQAIVFAAVAGPVPLTERDIDLLIATLAGAGEDTTMAMVIERCSFAKMRD</sequence>
<name>A0AAJ6L460_9ACTN</name>
<dbReference type="Proteomes" id="UP001235874">
    <property type="component" value="Chromosome"/>
</dbReference>
<evidence type="ECO:0000313" key="1">
    <source>
        <dbReference type="EMBL" id="WLS47126.1"/>
    </source>
</evidence>
<proteinExistence type="predicted"/>
<dbReference type="AlphaFoldDB" id="A0AAJ6L460"/>
<organism evidence="1 2">
    <name type="scientific">Micromonospora profundi</name>
    <dbReference type="NCBI Taxonomy" id="1420889"/>
    <lineage>
        <taxon>Bacteria</taxon>
        <taxon>Bacillati</taxon>
        <taxon>Actinomycetota</taxon>
        <taxon>Actinomycetes</taxon>
        <taxon>Micromonosporales</taxon>
        <taxon>Micromonosporaceae</taxon>
        <taxon>Micromonospora</taxon>
    </lineage>
</organism>
<dbReference type="EMBL" id="CP130472">
    <property type="protein sequence ID" value="WLS47126.1"/>
    <property type="molecule type" value="Genomic_DNA"/>
</dbReference>
<keyword evidence="2" id="KW-1185">Reference proteome</keyword>
<protein>
    <submittedName>
        <fullName evidence="1">Uncharacterized protein</fullName>
    </submittedName>
</protein>
<dbReference type="KEGG" id="mprn:Q3V37_07760"/>
<dbReference type="RefSeq" id="WP_167946574.1">
    <property type="nucleotide sequence ID" value="NZ_CP130472.1"/>
</dbReference>
<evidence type="ECO:0000313" key="2">
    <source>
        <dbReference type="Proteomes" id="UP001235874"/>
    </source>
</evidence>
<accession>A0AAJ6L460</accession>
<reference evidence="1 2" key="1">
    <citation type="submission" date="2023-07" db="EMBL/GenBank/DDBJ databases">
        <title>Micromonospora profundi TRM 95458 converts glycerol to a new osmotic compound.</title>
        <authorList>
            <person name="Lu D."/>
        </authorList>
    </citation>
    <scope>NUCLEOTIDE SEQUENCE [LARGE SCALE GENOMIC DNA]</scope>
    <source>
        <strain evidence="1 2">TRM95458</strain>
    </source>
</reference>